<evidence type="ECO:0000313" key="1">
    <source>
        <dbReference type="EMBL" id="CAL4236549.1"/>
    </source>
</evidence>
<proteinExistence type="predicted"/>
<dbReference type="SUPFAM" id="SSF52266">
    <property type="entry name" value="SGNH hydrolase"/>
    <property type="match status" value="1"/>
</dbReference>
<protein>
    <recommendedName>
        <fullName evidence="3">SGNH hydrolase-type esterase domain-containing protein</fullName>
    </recommendedName>
</protein>
<dbReference type="EMBL" id="CAXKWB010119125">
    <property type="protein sequence ID" value="CAL4236549.1"/>
    <property type="molecule type" value="Genomic_DNA"/>
</dbReference>
<comment type="caution">
    <text evidence="1">The sequence shown here is derived from an EMBL/GenBank/DDBJ whole genome shotgun (WGS) entry which is preliminary data.</text>
</comment>
<reference evidence="1 2" key="1">
    <citation type="submission" date="2024-05" db="EMBL/GenBank/DDBJ databases">
        <authorList>
            <person name="Wallberg A."/>
        </authorList>
    </citation>
    <scope>NUCLEOTIDE SEQUENCE [LARGE SCALE GENOMIC DNA]</scope>
</reference>
<organism evidence="1 2">
    <name type="scientific">Meganyctiphanes norvegica</name>
    <name type="common">Northern krill</name>
    <name type="synonym">Thysanopoda norvegica</name>
    <dbReference type="NCBI Taxonomy" id="48144"/>
    <lineage>
        <taxon>Eukaryota</taxon>
        <taxon>Metazoa</taxon>
        <taxon>Ecdysozoa</taxon>
        <taxon>Arthropoda</taxon>
        <taxon>Crustacea</taxon>
        <taxon>Multicrustacea</taxon>
        <taxon>Malacostraca</taxon>
        <taxon>Eumalacostraca</taxon>
        <taxon>Eucarida</taxon>
        <taxon>Euphausiacea</taxon>
        <taxon>Euphausiidae</taxon>
        <taxon>Meganyctiphanes</taxon>
    </lineage>
</organism>
<name>A0AAV2STH7_MEGNR</name>
<dbReference type="AlphaFoldDB" id="A0AAV2STH7"/>
<sequence>MANAAARPNSNWRQFVVKLNRFEFQLLGAAMTDGFLLTWCGDSHARNAYQRSHVITGTFPVAPTVSFVGRGGLTINTFNRNHLHEAFEDHAYSGMYRIAVVFLGSNDIDVATWPADTPLNVPANKLLALRQELLLSYDMVFVIGIPECDICRRENAQLVHQIFLRCNQQLNDVLRGYYIKLPNMAFNWESTRRFSPDDVHHSNRIYNSIVRLVGQRLLGVMEGDRRYVGVNEDV</sequence>
<evidence type="ECO:0008006" key="3">
    <source>
        <dbReference type="Google" id="ProtNLM"/>
    </source>
</evidence>
<evidence type="ECO:0000313" key="2">
    <source>
        <dbReference type="Proteomes" id="UP001497623"/>
    </source>
</evidence>
<keyword evidence="2" id="KW-1185">Reference proteome</keyword>
<gene>
    <name evidence="1" type="ORF">MNOR_LOCUS40261</name>
</gene>
<accession>A0AAV2STH7</accession>
<dbReference type="Proteomes" id="UP001497623">
    <property type="component" value="Unassembled WGS sequence"/>
</dbReference>